<feature type="transmembrane region" description="Helical" evidence="1">
    <location>
        <begin position="12"/>
        <end position="31"/>
    </location>
</feature>
<feature type="transmembrane region" description="Helical" evidence="1">
    <location>
        <begin position="43"/>
        <end position="59"/>
    </location>
</feature>
<evidence type="ECO:0000256" key="1">
    <source>
        <dbReference type="SAM" id="Phobius"/>
    </source>
</evidence>
<keyword evidence="1" id="KW-0812">Transmembrane</keyword>
<gene>
    <name evidence="2" type="ORF">C1645_764462</name>
</gene>
<dbReference type="Proteomes" id="UP000265703">
    <property type="component" value="Unassembled WGS sequence"/>
</dbReference>
<organism evidence="2 3">
    <name type="scientific">Glomus cerebriforme</name>
    <dbReference type="NCBI Taxonomy" id="658196"/>
    <lineage>
        <taxon>Eukaryota</taxon>
        <taxon>Fungi</taxon>
        <taxon>Fungi incertae sedis</taxon>
        <taxon>Mucoromycota</taxon>
        <taxon>Glomeromycotina</taxon>
        <taxon>Glomeromycetes</taxon>
        <taxon>Glomerales</taxon>
        <taxon>Glomeraceae</taxon>
        <taxon>Glomus</taxon>
    </lineage>
</organism>
<proteinExistence type="predicted"/>
<name>A0A397T354_9GLOM</name>
<sequence length="69" mass="8313">MDDYELVINTLNLLWNLWNIFLTAMHIRFIIQIIINEIFCKEDFIVFALYTIFLKGAIYCRMPKLVKIV</sequence>
<protein>
    <submittedName>
        <fullName evidence="2">Uncharacterized protein</fullName>
    </submittedName>
</protein>
<comment type="caution">
    <text evidence="2">The sequence shown here is derived from an EMBL/GenBank/DDBJ whole genome shotgun (WGS) entry which is preliminary data.</text>
</comment>
<dbReference type="AlphaFoldDB" id="A0A397T354"/>
<keyword evidence="1" id="KW-0472">Membrane</keyword>
<evidence type="ECO:0000313" key="2">
    <source>
        <dbReference type="EMBL" id="RIA92593.1"/>
    </source>
</evidence>
<dbReference type="EMBL" id="QKYT01000122">
    <property type="protein sequence ID" value="RIA92593.1"/>
    <property type="molecule type" value="Genomic_DNA"/>
</dbReference>
<evidence type="ECO:0000313" key="3">
    <source>
        <dbReference type="Proteomes" id="UP000265703"/>
    </source>
</evidence>
<keyword evidence="3" id="KW-1185">Reference proteome</keyword>
<reference evidence="2 3" key="1">
    <citation type="submission" date="2018-06" db="EMBL/GenBank/DDBJ databases">
        <title>Comparative genomics reveals the genomic features of Rhizophagus irregularis, R. cerebriforme, R. diaphanum and Gigaspora rosea, and their symbiotic lifestyle signature.</title>
        <authorList>
            <person name="Morin E."/>
            <person name="San Clemente H."/>
            <person name="Chen E.C.H."/>
            <person name="De La Providencia I."/>
            <person name="Hainaut M."/>
            <person name="Kuo A."/>
            <person name="Kohler A."/>
            <person name="Murat C."/>
            <person name="Tang N."/>
            <person name="Roy S."/>
            <person name="Loubradou J."/>
            <person name="Henrissat B."/>
            <person name="Grigoriev I.V."/>
            <person name="Corradi N."/>
            <person name="Roux C."/>
            <person name="Martin F.M."/>
        </authorList>
    </citation>
    <scope>NUCLEOTIDE SEQUENCE [LARGE SCALE GENOMIC DNA]</scope>
    <source>
        <strain evidence="2 3">DAOM 227022</strain>
    </source>
</reference>
<accession>A0A397T354</accession>
<keyword evidence="1" id="KW-1133">Transmembrane helix</keyword>